<dbReference type="PANTHER" id="PTHR12241:SF118">
    <property type="entry name" value="TUBULIN POLYGLUTAMYLASE TTLL2-RELATED"/>
    <property type="match status" value="1"/>
</dbReference>
<keyword evidence="2" id="KW-0547">Nucleotide-binding</keyword>
<evidence type="ECO:0000256" key="1">
    <source>
        <dbReference type="ARBA" id="ARBA00022598"/>
    </source>
</evidence>
<dbReference type="InterPro" id="IPR004344">
    <property type="entry name" value="TTL/TTLL_fam"/>
</dbReference>
<dbReference type="PROSITE" id="PS51221">
    <property type="entry name" value="TTL"/>
    <property type="match status" value="1"/>
</dbReference>
<dbReference type="Gene3D" id="3.30.470.20">
    <property type="entry name" value="ATP-grasp fold, B domain"/>
    <property type="match status" value="1"/>
</dbReference>
<feature type="region of interest" description="Disordered" evidence="4">
    <location>
        <begin position="406"/>
        <end position="429"/>
    </location>
</feature>
<sequence length="568" mass="64584">MLDRPFVFKLNDNGTGPNLLFQVFLERGWKEFSEDTDAKDQWNIWWRTVGFPTSHYKSLKTWQFTNHVPKASAICRKDWLSRHLKCMKNNYGNIFDYSPEAYILPLDYTKLVETCSRLAVNNDKDDVWICKPVGLSQGKGISLFRKISELTYDTNTVVQRYVRNPLLIGGYKFDLRLYVCVPCFYPLTIYLYREGLARFSTDKFSLNDLKNKYAHLTNCSLNKQGPGYSEMKDKVGAGCKWSLKQLRYYLNQNGFDDWLLWQRIANLIILTIGSQSPGIPATSNCFEFYGFDVLIDDSLKPWLLEVNISPALGTDCDVDPAVKKPMLHDMFDLLRLPVCNTGLSLFSDIPYLGRGAGGSSECNSGAASSDEDLSIYNTVKKAASVVAIAQKWKKQVIVPPQTSCPKLKERKSKRGGNIGRKSPCPAKSSRKPIAALSTCIVGEYTGRDSRFVGNADFLFPSRSEPERPKSMWDNGVDWTDAPNEEGDWVRVYPFARGLKNRNFWTTKMANSRGEKCETDVRAIVTDNVRFYKAVRDCQVKNRGASDDVKDNFMIRNGVCEAVWHPYVS</sequence>
<keyword evidence="3" id="KW-0067">ATP-binding</keyword>
<evidence type="ECO:0000313" key="5">
    <source>
        <dbReference type="EMBL" id="BES93275.1"/>
    </source>
</evidence>
<evidence type="ECO:0000256" key="3">
    <source>
        <dbReference type="ARBA" id="ARBA00022840"/>
    </source>
</evidence>
<protein>
    <submittedName>
        <fullName evidence="5">Tubulin-tyrosine ligase family</fullName>
    </submittedName>
</protein>
<dbReference type="EMBL" id="AP028912">
    <property type="protein sequence ID" value="BES93275.1"/>
    <property type="molecule type" value="Genomic_DNA"/>
</dbReference>
<name>A0ABN7AM18_9HEMI</name>
<accession>A0ABN7AM18</accession>
<dbReference type="Pfam" id="PF03133">
    <property type="entry name" value="TTL"/>
    <property type="match status" value="1"/>
</dbReference>
<organism evidence="5 6">
    <name type="scientific">Nesidiocoris tenuis</name>
    <dbReference type="NCBI Taxonomy" id="355587"/>
    <lineage>
        <taxon>Eukaryota</taxon>
        <taxon>Metazoa</taxon>
        <taxon>Ecdysozoa</taxon>
        <taxon>Arthropoda</taxon>
        <taxon>Hexapoda</taxon>
        <taxon>Insecta</taxon>
        <taxon>Pterygota</taxon>
        <taxon>Neoptera</taxon>
        <taxon>Paraneoptera</taxon>
        <taxon>Hemiptera</taxon>
        <taxon>Heteroptera</taxon>
        <taxon>Panheteroptera</taxon>
        <taxon>Cimicomorpha</taxon>
        <taxon>Miridae</taxon>
        <taxon>Dicyphina</taxon>
        <taxon>Nesidiocoris</taxon>
    </lineage>
</organism>
<evidence type="ECO:0000256" key="2">
    <source>
        <dbReference type="ARBA" id="ARBA00022741"/>
    </source>
</evidence>
<evidence type="ECO:0000313" key="6">
    <source>
        <dbReference type="Proteomes" id="UP001307889"/>
    </source>
</evidence>
<keyword evidence="1 5" id="KW-0436">Ligase</keyword>
<dbReference type="GO" id="GO:0016874">
    <property type="term" value="F:ligase activity"/>
    <property type="evidence" value="ECO:0007669"/>
    <property type="project" value="UniProtKB-KW"/>
</dbReference>
<evidence type="ECO:0000256" key="4">
    <source>
        <dbReference type="SAM" id="MobiDB-lite"/>
    </source>
</evidence>
<reference evidence="5 6" key="1">
    <citation type="submission" date="2023-09" db="EMBL/GenBank/DDBJ databases">
        <title>Nesidiocoris tenuis whole genome shotgun sequence.</title>
        <authorList>
            <person name="Shibata T."/>
            <person name="Shimoda M."/>
            <person name="Kobayashi T."/>
            <person name="Uehara T."/>
        </authorList>
    </citation>
    <scope>NUCLEOTIDE SEQUENCE [LARGE SCALE GENOMIC DNA]</scope>
    <source>
        <strain evidence="5 6">Japan</strain>
    </source>
</reference>
<keyword evidence="6" id="KW-1185">Reference proteome</keyword>
<gene>
    <name evidence="5" type="ORF">NTJ_06084</name>
</gene>
<dbReference type="Proteomes" id="UP001307889">
    <property type="component" value="Chromosome 4"/>
</dbReference>
<proteinExistence type="predicted"/>
<dbReference type="PANTHER" id="PTHR12241">
    <property type="entry name" value="TUBULIN POLYGLUTAMYLASE"/>
    <property type="match status" value="1"/>
</dbReference>
<dbReference type="SUPFAM" id="SSF56059">
    <property type="entry name" value="Glutathione synthetase ATP-binding domain-like"/>
    <property type="match status" value="1"/>
</dbReference>